<comment type="caution">
    <text evidence="2">The sequence shown here is derived from an EMBL/GenBank/DDBJ whole genome shotgun (WGS) entry which is preliminary data.</text>
</comment>
<keyword evidence="1" id="KW-1133">Transmembrane helix</keyword>
<gene>
    <name evidence="2" type="ORF">HMPREF9943_01625</name>
</gene>
<dbReference type="RefSeq" id="WP_004803908.1">
    <property type="nucleotide sequence ID" value="NZ_AUGJ01000024.1"/>
</dbReference>
<dbReference type="Proteomes" id="UP000011758">
    <property type="component" value="Unassembled WGS sequence"/>
</dbReference>
<feature type="transmembrane region" description="Helical" evidence="1">
    <location>
        <begin position="21"/>
        <end position="38"/>
    </location>
</feature>
<proteinExistence type="predicted"/>
<dbReference type="eggNOG" id="ENOG50313N4">
    <property type="taxonomic scope" value="Bacteria"/>
</dbReference>
<evidence type="ECO:0000313" key="2">
    <source>
        <dbReference type="EMBL" id="EMD16222.1"/>
    </source>
</evidence>
<sequence>MNIKKILKKIGSFIKSIGIKGIIVIALVFILSIGAIGIKKVFFTDSKSTKLGFENIGELATQSAYVTTVDVADKTVDLFGITIPFTQTKYIYSYDTIIKAGFDFKNIVCSVSENNKEIKVTIPKAKVLSIEVKEDSLKIYHEQNGIFTRIRLKENNIAFKNMKKRAQKDAIANGLLKNAQENAKPVIQGFIGKLYNLKEYKIKYITK</sequence>
<keyword evidence="1" id="KW-0812">Transmembrane</keyword>
<dbReference type="BioCyc" id="ECAT999415-HMP:GTTI-1686-MONOMER"/>
<evidence type="ECO:0000313" key="3">
    <source>
        <dbReference type="Proteomes" id="UP000011758"/>
    </source>
</evidence>
<protein>
    <recommendedName>
        <fullName evidence="4">DUF4230 domain-containing protein</fullName>
    </recommendedName>
</protein>
<evidence type="ECO:0000256" key="1">
    <source>
        <dbReference type="SAM" id="Phobius"/>
    </source>
</evidence>
<name>M2P7E0_9FIRM</name>
<dbReference type="InterPro" id="IPR025324">
    <property type="entry name" value="DUF4230"/>
</dbReference>
<dbReference type="EMBL" id="AGEJ01000024">
    <property type="protein sequence ID" value="EMD16222.1"/>
    <property type="molecule type" value="Genomic_DNA"/>
</dbReference>
<dbReference type="OrthoDB" id="2002825at2"/>
<organism evidence="2 3">
    <name type="scientific">Eggerthia catenaformis OT 569 = DSM 20559</name>
    <dbReference type="NCBI Taxonomy" id="999415"/>
    <lineage>
        <taxon>Bacteria</taxon>
        <taxon>Bacillati</taxon>
        <taxon>Bacillota</taxon>
        <taxon>Erysipelotrichia</taxon>
        <taxon>Erysipelotrichales</taxon>
        <taxon>Coprobacillaceae</taxon>
        <taxon>Eggerthia</taxon>
    </lineage>
</organism>
<dbReference type="Pfam" id="PF14014">
    <property type="entry name" value="DUF4230"/>
    <property type="match status" value="1"/>
</dbReference>
<dbReference type="STRING" id="999415.HMPREF9943_01625"/>
<keyword evidence="1" id="KW-0472">Membrane</keyword>
<reference evidence="2 3" key="1">
    <citation type="submission" date="2013-02" db="EMBL/GenBank/DDBJ databases">
        <title>The Genome Sequence of Lactobacillus catenaformis F0143.</title>
        <authorList>
            <consortium name="The Broad Institute Genome Sequencing Platform"/>
            <person name="Earl A."/>
            <person name="Ward D."/>
            <person name="Feldgarden M."/>
            <person name="Gevers D."/>
            <person name="Izard J."/>
            <person name="Blanton J.M."/>
            <person name="Mathney J."/>
            <person name="Dewhirst F.E."/>
            <person name="Young S.K."/>
            <person name="Zeng Q."/>
            <person name="Gargeya S."/>
            <person name="Fitzgerald M."/>
            <person name="Haas B."/>
            <person name="Abouelleil A."/>
            <person name="Alvarado L."/>
            <person name="Arachchi H.M."/>
            <person name="Berlin A."/>
            <person name="Chapman S.B."/>
            <person name="Gearin G."/>
            <person name="Goldberg J."/>
            <person name="Griggs A."/>
            <person name="Gujja S."/>
            <person name="Hansen M."/>
            <person name="Heiman D."/>
            <person name="Howarth C."/>
            <person name="Larimer J."/>
            <person name="Lui A."/>
            <person name="MacDonald P.J.P."/>
            <person name="McCowen C."/>
            <person name="Montmayeur A."/>
            <person name="Murphy C."/>
            <person name="Neiman D."/>
            <person name="Pearson M."/>
            <person name="Priest M."/>
            <person name="Roberts A."/>
            <person name="Saif S."/>
            <person name="Shea T."/>
            <person name="Sisk P."/>
            <person name="Stolte C."/>
            <person name="Sykes S."/>
            <person name="Wortman J."/>
            <person name="Nusbaum C."/>
            <person name="Birren B."/>
        </authorList>
    </citation>
    <scope>NUCLEOTIDE SEQUENCE [LARGE SCALE GENOMIC DNA]</scope>
    <source>
        <strain evidence="2 3">OT 569</strain>
    </source>
</reference>
<accession>M2P7E0</accession>
<keyword evidence="3" id="KW-1185">Reference proteome</keyword>
<evidence type="ECO:0008006" key="4">
    <source>
        <dbReference type="Google" id="ProtNLM"/>
    </source>
</evidence>
<dbReference type="AlphaFoldDB" id="M2P7E0"/>